<dbReference type="Gene3D" id="3.30.300.20">
    <property type="match status" value="1"/>
</dbReference>
<accession>A0A4Q9M5C5</accession>
<dbReference type="GO" id="GO:0006412">
    <property type="term" value="P:translation"/>
    <property type="evidence" value="ECO:0007669"/>
    <property type="project" value="InterPro"/>
</dbReference>
<dbReference type="EMBL" id="PITK01000022">
    <property type="protein sequence ID" value="TBU20781.1"/>
    <property type="molecule type" value="Genomic_DNA"/>
</dbReference>
<evidence type="ECO:0000256" key="3">
    <source>
        <dbReference type="ARBA" id="ARBA00022980"/>
    </source>
</evidence>
<comment type="caution">
    <text evidence="7">The sequence shown here is derived from an EMBL/GenBank/DDBJ whole genome shotgun (WGS) entry which is preliminary data.</text>
</comment>
<dbReference type="PANTHER" id="PTHR11760">
    <property type="entry name" value="30S/40S RIBOSOMAL PROTEIN S3"/>
    <property type="match status" value="1"/>
</dbReference>
<evidence type="ECO:0000256" key="5">
    <source>
        <dbReference type="ARBA" id="ARBA00035408"/>
    </source>
</evidence>
<dbReference type="GO" id="GO:0003735">
    <property type="term" value="F:structural constituent of ribosome"/>
    <property type="evidence" value="ECO:0007669"/>
    <property type="project" value="InterPro"/>
</dbReference>
<dbReference type="InterPro" id="IPR015946">
    <property type="entry name" value="KH_dom-like_a/b"/>
</dbReference>
<dbReference type="GO" id="GO:0003723">
    <property type="term" value="F:RNA binding"/>
    <property type="evidence" value="ECO:0007669"/>
    <property type="project" value="UniProtKB-KW"/>
</dbReference>
<comment type="similarity">
    <text evidence="1">Belongs to the universal ribosomal protein uS3 family.</text>
</comment>
<dbReference type="OrthoDB" id="10248446at2759"/>
<dbReference type="InterPro" id="IPR005703">
    <property type="entry name" value="Ribosomal_uS3_euk/arc"/>
</dbReference>
<reference evidence="7 8" key="1">
    <citation type="submission" date="2017-12" db="EMBL/GenBank/DDBJ databases">
        <authorList>
            <person name="Pombert J.-F."/>
            <person name="Haag K.L."/>
            <person name="Ebert D."/>
        </authorList>
    </citation>
    <scope>NUCLEOTIDE SEQUENCE [LARGE SCALE GENOMIC DNA]</scope>
    <source>
        <strain evidence="7">IL-G-3</strain>
    </source>
</reference>
<evidence type="ECO:0000313" key="7">
    <source>
        <dbReference type="EMBL" id="TBU20781.1"/>
    </source>
</evidence>
<dbReference type="NCBIfam" id="TIGR01008">
    <property type="entry name" value="uS3_euk_arch"/>
    <property type="match status" value="1"/>
</dbReference>
<dbReference type="Proteomes" id="UP000292282">
    <property type="component" value="Unassembled WGS sequence"/>
</dbReference>
<dbReference type="GO" id="GO:0005634">
    <property type="term" value="C:nucleus"/>
    <property type="evidence" value="ECO:0007669"/>
    <property type="project" value="TreeGrafter"/>
</dbReference>
<evidence type="ECO:0000259" key="6">
    <source>
        <dbReference type="Pfam" id="PF00189"/>
    </source>
</evidence>
<dbReference type="SUPFAM" id="SSF54814">
    <property type="entry name" value="Prokaryotic type KH domain (KH-domain type II)"/>
    <property type="match status" value="1"/>
</dbReference>
<dbReference type="AlphaFoldDB" id="A0A4Q9M5C5"/>
<evidence type="ECO:0000256" key="4">
    <source>
        <dbReference type="ARBA" id="ARBA00023274"/>
    </source>
</evidence>
<protein>
    <recommendedName>
        <fullName evidence="5">40S ribosomal protein S3</fullName>
    </recommendedName>
</protein>
<dbReference type="Pfam" id="PF00189">
    <property type="entry name" value="Ribosomal_S3_C"/>
    <property type="match status" value="1"/>
</dbReference>
<dbReference type="InterPro" id="IPR009019">
    <property type="entry name" value="KH_sf_prok-type"/>
</dbReference>
<dbReference type="SUPFAM" id="SSF54821">
    <property type="entry name" value="Ribosomal protein S3 C-terminal domain"/>
    <property type="match status" value="1"/>
</dbReference>
<evidence type="ECO:0000256" key="1">
    <source>
        <dbReference type="ARBA" id="ARBA00010761"/>
    </source>
</evidence>
<feature type="domain" description="Small ribosomal subunit protein uS3 C-terminal" evidence="6">
    <location>
        <begin position="104"/>
        <end position="187"/>
    </location>
</feature>
<sequence>MENQSTIARFIQSGIKYAEINEFLSKELREEGFSSMSMNSYNLPIQITIRALKTHEIAGDKKTRIKALQSVIAQRLNVQETDVVIALESVQNKGLCPFIQADSIRQKIQANIPFKRAVNGAIRTIKEAGAQGVMVVVSGKLKGQRAKSVKFSDGVLLHSGQPCEDYVRKGFTSILLKTGVIGIKVYIMLPYDKDNINGPNKEMVDKIRVFDTKDEMIII</sequence>
<proteinExistence type="inferred from homology"/>
<dbReference type="InterPro" id="IPR036419">
    <property type="entry name" value="Ribosomal_S3_C_sf"/>
</dbReference>
<keyword evidence="3 7" id="KW-0689">Ribosomal protein</keyword>
<keyword evidence="2" id="KW-0694">RNA-binding</keyword>
<dbReference type="PANTHER" id="PTHR11760:SF32">
    <property type="entry name" value="SMALL RIBOSOMAL SUBUNIT PROTEIN US3"/>
    <property type="match status" value="1"/>
</dbReference>
<dbReference type="InterPro" id="IPR057258">
    <property type="entry name" value="Ribosomal_uS3"/>
</dbReference>
<dbReference type="GO" id="GO:0022627">
    <property type="term" value="C:cytosolic small ribosomal subunit"/>
    <property type="evidence" value="ECO:0007669"/>
    <property type="project" value="TreeGrafter"/>
</dbReference>
<evidence type="ECO:0000313" key="8">
    <source>
        <dbReference type="Proteomes" id="UP000292282"/>
    </source>
</evidence>
<name>A0A4Q9M5C5_9MICR</name>
<dbReference type="InterPro" id="IPR001351">
    <property type="entry name" value="Ribosomal_uS3_C"/>
</dbReference>
<dbReference type="VEuPathDB" id="MicrosporidiaDB:CWI38_0022p0010"/>
<evidence type="ECO:0000256" key="2">
    <source>
        <dbReference type="ARBA" id="ARBA00022884"/>
    </source>
</evidence>
<organism evidence="7 8">
    <name type="scientific">Hamiltosporidium tvaerminnensis</name>
    <dbReference type="NCBI Taxonomy" id="1176355"/>
    <lineage>
        <taxon>Eukaryota</taxon>
        <taxon>Fungi</taxon>
        <taxon>Fungi incertae sedis</taxon>
        <taxon>Microsporidia</taxon>
        <taxon>Dubosqiidae</taxon>
        <taxon>Hamiltosporidium</taxon>
    </lineage>
</organism>
<keyword evidence="8" id="KW-1185">Reference proteome</keyword>
<gene>
    <name evidence="7" type="ORF">CWI38_0022p0010</name>
</gene>
<dbReference type="Gene3D" id="3.30.1140.32">
    <property type="entry name" value="Ribosomal protein S3, C-terminal domain"/>
    <property type="match status" value="1"/>
</dbReference>
<dbReference type="STRING" id="1176355.A0A4Q9M5C5"/>
<keyword evidence="4" id="KW-0687">Ribonucleoprotein</keyword>